<dbReference type="Proteomes" id="UP000266841">
    <property type="component" value="Unassembled WGS sequence"/>
</dbReference>
<evidence type="ECO:0000256" key="1">
    <source>
        <dbReference type="SAM" id="MobiDB-lite"/>
    </source>
</evidence>
<dbReference type="AlphaFoldDB" id="K0SX22"/>
<protein>
    <submittedName>
        <fullName evidence="2">Uncharacterized protein</fullName>
    </submittedName>
</protein>
<feature type="compositionally biased region" description="Basic and acidic residues" evidence="1">
    <location>
        <begin position="29"/>
        <end position="53"/>
    </location>
</feature>
<evidence type="ECO:0000313" key="3">
    <source>
        <dbReference type="Proteomes" id="UP000266841"/>
    </source>
</evidence>
<reference evidence="2 3" key="1">
    <citation type="journal article" date="2012" name="Genome Biol.">
        <title>Genome and low-iron response of an oceanic diatom adapted to chronic iron limitation.</title>
        <authorList>
            <person name="Lommer M."/>
            <person name="Specht M."/>
            <person name="Roy A.S."/>
            <person name="Kraemer L."/>
            <person name="Andreson R."/>
            <person name="Gutowska M.A."/>
            <person name="Wolf J."/>
            <person name="Bergner S.V."/>
            <person name="Schilhabel M.B."/>
            <person name="Klostermeier U.C."/>
            <person name="Beiko R.G."/>
            <person name="Rosenstiel P."/>
            <person name="Hippler M."/>
            <person name="Laroche J."/>
        </authorList>
    </citation>
    <scope>NUCLEOTIDE SEQUENCE [LARGE SCALE GENOMIC DNA]</scope>
    <source>
        <strain evidence="2 3">CCMP1005</strain>
    </source>
</reference>
<feature type="compositionally biased region" description="Basic and acidic residues" evidence="1">
    <location>
        <begin position="161"/>
        <end position="185"/>
    </location>
</feature>
<keyword evidence="3" id="KW-1185">Reference proteome</keyword>
<feature type="compositionally biased region" description="Basic and acidic residues" evidence="1">
    <location>
        <begin position="61"/>
        <end position="82"/>
    </location>
</feature>
<feature type="compositionally biased region" description="Basic and acidic residues" evidence="1">
    <location>
        <begin position="207"/>
        <end position="218"/>
    </location>
</feature>
<sequence>RVLPPASGPVSERHAPRAGGDGAAVPPDRPPRPGQHHDRPAARRDRPGGDTRVRGAGLDRAGPEGDRRYTLPREGGRARGERGGGGQGGRPPAGPRAGPRTAVADEERQHDEQRQVDVGGVGRGEEESSRRRGGLEVGADAVGRGAISGKRAQVERQGQAEPRRGREVRRNEDPRGEGRRDEGGHTPRVPRQVGRTPRSDFGAPPGPEREGEGEADGR</sequence>
<feature type="region of interest" description="Disordered" evidence="1">
    <location>
        <begin position="1"/>
        <end position="218"/>
    </location>
</feature>
<proteinExistence type="predicted"/>
<accession>K0SX22</accession>
<name>K0SX22_THAOC</name>
<organism evidence="2 3">
    <name type="scientific">Thalassiosira oceanica</name>
    <name type="common">Marine diatom</name>
    <dbReference type="NCBI Taxonomy" id="159749"/>
    <lineage>
        <taxon>Eukaryota</taxon>
        <taxon>Sar</taxon>
        <taxon>Stramenopiles</taxon>
        <taxon>Ochrophyta</taxon>
        <taxon>Bacillariophyta</taxon>
        <taxon>Coscinodiscophyceae</taxon>
        <taxon>Thalassiosirophycidae</taxon>
        <taxon>Thalassiosirales</taxon>
        <taxon>Thalassiosiraceae</taxon>
        <taxon>Thalassiosira</taxon>
    </lineage>
</organism>
<comment type="caution">
    <text evidence="2">The sequence shown here is derived from an EMBL/GenBank/DDBJ whole genome shotgun (WGS) entry which is preliminary data.</text>
</comment>
<feature type="non-terminal residue" evidence="2">
    <location>
        <position position="1"/>
    </location>
</feature>
<gene>
    <name evidence="2" type="ORF">THAOC_07624</name>
</gene>
<evidence type="ECO:0000313" key="2">
    <source>
        <dbReference type="EMBL" id="EJK70973.1"/>
    </source>
</evidence>
<feature type="compositionally biased region" description="Basic and acidic residues" evidence="1">
    <location>
        <begin position="123"/>
        <end position="134"/>
    </location>
</feature>
<feature type="compositionally biased region" description="Basic and acidic residues" evidence="1">
    <location>
        <begin position="103"/>
        <end position="115"/>
    </location>
</feature>
<dbReference type="EMBL" id="AGNL01007801">
    <property type="protein sequence ID" value="EJK70973.1"/>
    <property type="molecule type" value="Genomic_DNA"/>
</dbReference>